<evidence type="ECO:0000259" key="4">
    <source>
        <dbReference type="PROSITE" id="PS50887"/>
    </source>
</evidence>
<proteinExistence type="predicted"/>
<dbReference type="Gene3D" id="3.30.70.270">
    <property type="match status" value="1"/>
</dbReference>
<dbReference type="PANTHER" id="PTHR44757:SF2">
    <property type="entry name" value="BIOFILM ARCHITECTURE MAINTENANCE PROTEIN MBAA"/>
    <property type="match status" value="1"/>
</dbReference>
<dbReference type="SUPFAM" id="SSF55073">
    <property type="entry name" value="Nucleotide cyclase"/>
    <property type="match status" value="1"/>
</dbReference>
<dbReference type="PROSITE" id="PS50885">
    <property type="entry name" value="HAMP"/>
    <property type="match status" value="1"/>
</dbReference>
<feature type="domain" description="GGDEF" evidence="4">
    <location>
        <begin position="284"/>
        <end position="422"/>
    </location>
</feature>
<feature type="domain" description="EAL" evidence="2">
    <location>
        <begin position="431"/>
        <end position="683"/>
    </location>
</feature>
<keyword evidence="1" id="KW-0812">Transmembrane</keyword>
<dbReference type="InterPro" id="IPR035919">
    <property type="entry name" value="EAL_sf"/>
</dbReference>
<dbReference type="Pfam" id="PF00563">
    <property type="entry name" value="EAL"/>
    <property type="match status" value="1"/>
</dbReference>
<dbReference type="SMART" id="SM00304">
    <property type="entry name" value="HAMP"/>
    <property type="match status" value="1"/>
</dbReference>
<dbReference type="SUPFAM" id="SSF141868">
    <property type="entry name" value="EAL domain-like"/>
    <property type="match status" value="1"/>
</dbReference>
<reference evidence="5" key="1">
    <citation type="submission" date="2021-04" db="EMBL/GenBank/DDBJ databases">
        <title>Oceanospirillales bacteria with DddD are important DMSP degraders in coastal seawater.</title>
        <authorList>
            <person name="Liu J."/>
        </authorList>
    </citation>
    <scope>NUCLEOTIDE SEQUENCE</scope>
    <source>
        <strain evidence="5">GY6</strain>
    </source>
</reference>
<dbReference type="InterPro" id="IPR029787">
    <property type="entry name" value="Nucleotide_cyclase"/>
</dbReference>
<dbReference type="InterPro" id="IPR003660">
    <property type="entry name" value="HAMP_dom"/>
</dbReference>
<dbReference type="EMBL" id="CP073344">
    <property type="protein sequence ID" value="UTW03213.1"/>
    <property type="molecule type" value="Genomic_DNA"/>
</dbReference>
<feature type="domain" description="HAMP" evidence="3">
    <location>
        <begin position="187"/>
        <end position="241"/>
    </location>
</feature>
<dbReference type="Proteomes" id="UP001059950">
    <property type="component" value="Chromosome"/>
</dbReference>
<dbReference type="InterPro" id="IPR052155">
    <property type="entry name" value="Biofilm_reg_signaling"/>
</dbReference>
<feature type="transmembrane region" description="Helical" evidence="1">
    <location>
        <begin position="16"/>
        <end position="38"/>
    </location>
</feature>
<dbReference type="PANTHER" id="PTHR44757">
    <property type="entry name" value="DIGUANYLATE CYCLASE DGCP"/>
    <property type="match status" value="1"/>
</dbReference>
<dbReference type="PROSITE" id="PS50883">
    <property type="entry name" value="EAL"/>
    <property type="match status" value="1"/>
</dbReference>
<dbReference type="InterPro" id="IPR001633">
    <property type="entry name" value="EAL_dom"/>
</dbReference>
<name>A0ABY5GUU6_9GAMM</name>
<keyword evidence="1" id="KW-1133">Transmembrane helix</keyword>
<evidence type="ECO:0000313" key="6">
    <source>
        <dbReference type="Proteomes" id="UP001059950"/>
    </source>
</evidence>
<dbReference type="NCBIfam" id="TIGR00254">
    <property type="entry name" value="GGDEF"/>
    <property type="match status" value="1"/>
</dbReference>
<dbReference type="SMART" id="SM00052">
    <property type="entry name" value="EAL"/>
    <property type="match status" value="1"/>
</dbReference>
<evidence type="ECO:0000256" key="1">
    <source>
        <dbReference type="SAM" id="Phobius"/>
    </source>
</evidence>
<dbReference type="Pfam" id="PF00990">
    <property type="entry name" value="GGDEF"/>
    <property type="match status" value="1"/>
</dbReference>
<dbReference type="PROSITE" id="PS50887">
    <property type="entry name" value="GGDEF"/>
    <property type="match status" value="1"/>
</dbReference>
<evidence type="ECO:0000313" key="5">
    <source>
        <dbReference type="EMBL" id="UTW03213.1"/>
    </source>
</evidence>
<organism evidence="5 6">
    <name type="scientific">Amphritea atlantica</name>
    <dbReference type="NCBI Taxonomy" id="355243"/>
    <lineage>
        <taxon>Bacteria</taxon>
        <taxon>Pseudomonadati</taxon>
        <taxon>Pseudomonadota</taxon>
        <taxon>Gammaproteobacteria</taxon>
        <taxon>Oceanospirillales</taxon>
        <taxon>Oceanospirillaceae</taxon>
        <taxon>Amphritea</taxon>
    </lineage>
</organism>
<dbReference type="InterPro" id="IPR000160">
    <property type="entry name" value="GGDEF_dom"/>
</dbReference>
<evidence type="ECO:0000259" key="2">
    <source>
        <dbReference type="PROSITE" id="PS50883"/>
    </source>
</evidence>
<sequence length="708" mass="79361">MSKRPILSVTGRLHRLFVTSVAVVLLITGLVVMSVEFYNHRRHLVDRAHVFSGLTSPQLAHVVMTESPMLATLLLESYFSEPNLLGIYVYRNDGSELVKLTKPGLVQSLPTPSLRLRAQLESAYKIDFELLEYSVPLRVEGELVGQLYLQYGLAAVKRQMLIYLLFGTALYCFSLLGVSLLSKRIQRGISEPVDKIIDAMEQVTLHQNFALKIPEDDKSGELHALISGFNRMLGQINRNAKELKSHQATIEQHVYFDPLTGLANRRLLMQSMEHEVIRAKRSEQIGALLYMDLDHFKAINDSLGHSVGDAVLNSVSARIRKAIREADTPARLGGDEFVVLLPDLGTSESTASHNALSVAEKVRQSISSVHQIDGRALQVTPSIGIALFDGENDEFENLIMQADLAMYRAKEEGRNRVQFFLEQMQHSADHRQQVEASLRQAIDKNMLYICYQPLVRGSGKIVGAEALVRWSDGEKGPVNPAAFIPIAEMTDLICCLGQWVLAEVCKQMAAWEAQGKKLVVSVNISPREFQQNDFVEQVQEIVLSSGVRAEYLVFELTEGVLFNNIEAVRLKMERLSRLGIRFALDDFGTGYSSLQYLKQLPLSTLKIDQSFVQDITTDSNDAAIVSTIIAMARTLGIDVVAEGVEKKEQLEFLEHWGCQLFQGFYFSRAVKARRMASLIPPAGKEQLREAQIISFDQHRFSDVNCDYN</sequence>
<protein>
    <submittedName>
        <fullName evidence="5">EAL domain-containing protein</fullName>
    </submittedName>
</protein>
<dbReference type="Gene3D" id="6.10.340.10">
    <property type="match status" value="1"/>
</dbReference>
<accession>A0ABY5GUU6</accession>
<keyword evidence="6" id="KW-1185">Reference proteome</keyword>
<dbReference type="SMART" id="SM00267">
    <property type="entry name" value="GGDEF"/>
    <property type="match status" value="1"/>
</dbReference>
<feature type="transmembrane region" description="Helical" evidence="1">
    <location>
        <begin position="160"/>
        <end position="181"/>
    </location>
</feature>
<dbReference type="Gene3D" id="3.20.20.450">
    <property type="entry name" value="EAL domain"/>
    <property type="match status" value="1"/>
</dbReference>
<gene>
    <name evidence="5" type="ORF">KDX31_18105</name>
</gene>
<dbReference type="CDD" id="cd01949">
    <property type="entry name" value="GGDEF"/>
    <property type="match status" value="1"/>
</dbReference>
<dbReference type="InterPro" id="IPR043128">
    <property type="entry name" value="Rev_trsase/Diguanyl_cyclase"/>
</dbReference>
<dbReference type="CDD" id="cd01948">
    <property type="entry name" value="EAL"/>
    <property type="match status" value="1"/>
</dbReference>
<keyword evidence="1" id="KW-0472">Membrane</keyword>
<evidence type="ECO:0000259" key="3">
    <source>
        <dbReference type="PROSITE" id="PS50885"/>
    </source>
</evidence>